<dbReference type="InterPro" id="IPR018076">
    <property type="entry name" value="T2SS_GspF_dom"/>
</dbReference>
<dbReference type="EMBL" id="SDMR01000001">
    <property type="protein sequence ID" value="TBT96124.1"/>
    <property type="molecule type" value="Genomic_DNA"/>
</dbReference>
<protein>
    <recommendedName>
        <fullName evidence="7">Type II secretion system protein GspF domain-containing protein</fullName>
    </recommendedName>
</protein>
<keyword evidence="4 6" id="KW-1133">Transmembrane helix</keyword>
<evidence type="ECO:0000256" key="6">
    <source>
        <dbReference type="SAM" id="Phobius"/>
    </source>
</evidence>
<evidence type="ECO:0000256" key="1">
    <source>
        <dbReference type="ARBA" id="ARBA00004651"/>
    </source>
</evidence>
<evidence type="ECO:0000259" key="7">
    <source>
        <dbReference type="Pfam" id="PF00482"/>
    </source>
</evidence>
<feature type="transmembrane region" description="Helical" evidence="6">
    <location>
        <begin position="252"/>
        <end position="271"/>
    </location>
</feature>
<dbReference type="PANTHER" id="PTHR35007">
    <property type="entry name" value="INTEGRAL MEMBRANE PROTEIN-RELATED"/>
    <property type="match status" value="1"/>
</dbReference>
<gene>
    <name evidence="8" type="ORF">ET996_00145</name>
</gene>
<dbReference type="PANTHER" id="PTHR35007:SF3">
    <property type="entry name" value="POSSIBLE CONSERVED ALANINE RICH MEMBRANE PROTEIN"/>
    <property type="match status" value="1"/>
</dbReference>
<proteinExistence type="predicted"/>
<accession>A0A4Q9KNR5</accession>
<comment type="subcellular location">
    <subcellularLocation>
        <location evidence="1">Cell membrane</location>
        <topology evidence="1">Multi-pass membrane protein</topology>
    </subcellularLocation>
</comment>
<dbReference type="Pfam" id="PF00482">
    <property type="entry name" value="T2SSF"/>
    <property type="match status" value="1"/>
</dbReference>
<feature type="transmembrane region" description="Helical" evidence="6">
    <location>
        <begin position="12"/>
        <end position="31"/>
    </location>
</feature>
<organism evidence="8 9">
    <name type="scientific">Propioniciclava tarda</name>
    <dbReference type="NCBI Taxonomy" id="433330"/>
    <lineage>
        <taxon>Bacteria</taxon>
        <taxon>Bacillati</taxon>
        <taxon>Actinomycetota</taxon>
        <taxon>Actinomycetes</taxon>
        <taxon>Propionibacteriales</taxon>
        <taxon>Propionibacteriaceae</taxon>
        <taxon>Propioniciclava</taxon>
    </lineage>
</organism>
<evidence type="ECO:0000313" key="8">
    <source>
        <dbReference type="EMBL" id="TBT96124.1"/>
    </source>
</evidence>
<evidence type="ECO:0000256" key="5">
    <source>
        <dbReference type="ARBA" id="ARBA00023136"/>
    </source>
</evidence>
<keyword evidence="9" id="KW-1185">Reference proteome</keyword>
<feature type="transmembrane region" description="Helical" evidence="6">
    <location>
        <begin position="226"/>
        <end position="246"/>
    </location>
</feature>
<name>A0A4Q9KNR5_PROTD</name>
<evidence type="ECO:0000313" key="9">
    <source>
        <dbReference type="Proteomes" id="UP000291933"/>
    </source>
</evidence>
<feature type="domain" description="Type II secretion system protein GspF" evidence="7">
    <location>
        <begin position="113"/>
        <end position="238"/>
    </location>
</feature>
<dbReference type="AlphaFoldDB" id="A0A4Q9KNR5"/>
<reference evidence="8 9" key="1">
    <citation type="submission" date="2019-01" db="EMBL/GenBank/DDBJ databases">
        <title>Lactibacter flavus gen. nov., sp. nov., a novel bacterium of the family Propionibacteriaceae isolated from raw milk and dairy products.</title>
        <authorList>
            <person name="Huptas C."/>
            <person name="Wenning M."/>
            <person name="Breitenwieser F."/>
            <person name="Doll E."/>
            <person name="Von Neubeck M."/>
            <person name="Busse H.-J."/>
            <person name="Scherer S."/>
        </authorList>
    </citation>
    <scope>NUCLEOTIDE SEQUENCE [LARGE SCALE GENOMIC DNA]</scope>
    <source>
        <strain evidence="8 9">DSM 22130</strain>
    </source>
</reference>
<comment type="caution">
    <text evidence="8">The sequence shown here is derived from an EMBL/GenBank/DDBJ whole genome shotgun (WGS) entry which is preliminary data.</text>
</comment>
<dbReference type="Proteomes" id="UP000291933">
    <property type="component" value="Unassembled WGS sequence"/>
</dbReference>
<evidence type="ECO:0000256" key="2">
    <source>
        <dbReference type="ARBA" id="ARBA00022475"/>
    </source>
</evidence>
<dbReference type="RefSeq" id="WP_131170537.1">
    <property type="nucleotide sequence ID" value="NZ_FXTL01000001.1"/>
</dbReference>
<keyword evidence="2" id="KW-1003">Cell membrane</keyword>
<dbReference type="GO" id="GO:0005886">
    <property type="term" value="C:plasma membrane"/>
    <property type="evidence" value="ECO:0007669"/>
    <property type="project" value="UniProtKB-SubCell"/>
</dbReference>
<sequence length="288" mass="31127">MILVSAVLCSMLALAGLVVALAAAFGVIPRAPRHARRPLRRFSSVLERIARIPRRTLLSVLLGVALGLVLMYATGWPLLVLLVPAALVGVPRLLSDPPQDNIRLLEALDRWVRGMLAQMSTGRSITDALRASARQPPTGLGDPLALLVRRLDDRWTTPQALQAMADELASADADAVLAALVLSAQRGGTGASVTLYALAEAIQERLRALREIEAERAKPRVVVRQVSFISGITLAAFVLLSPGFFAPYGTPLGQVILAILLALYVLAVWTMRRMTLARSRERILRSVT</sequence>
<keyword evidence="5 6" id="KW-0472">Membrane</keyword>
<evidence type="ECO:0000256" key="3">
    <source>
        <dbReference type="ARBA" id="ARBA00022692"/>
    </source>
</evidence>
<evidence type="ECO:0000256" key="4">
    <source>
        <dbReference type="ARBA" id="ARBA00022989"/>
    </source>
</evidence>
<dbReference type="OrthoDB" id="3828740at2"/>
<keyword evidence="3 6" id="KW-0812">Transmembrane</keyword>